<evidence type="ECO:0000313" key="2">
    <source>
        <dbReference type="EMBL" id="MDC0719016.1"/>
    </source>
</evidence>
<dbReference type="RefSeq" id="WP_272087528.1">
    <property type="nucleotide sequence ID" value="NZ_JAQNDL010000002.1"/>
</dbReference>
<gene>
    <name evidence="2" type="ORF">POL25_19080</name>
</gene>
<organism evidence="2 3">
    <name type="scientific">Nannocystis bainbridge</name>
    <dbReference type="NCBI Taxonomy" id="2995303"/>
    <lineage>
        <taxon>Bacteria</taxon>
        <taxon>Pseudomonadati</taxon>
        <taxon>Myxococcota</taxon>
        <taxon>Polyangia</taxon>
        <taxon>Nannocystales</taxon>
        <taxon>Nannocystaceae</taxon>
        <taxon>Nannocystis</taxon>
    </lineage>
</organism>
<feature type="region of interest" description="Disordered" evidence="1">
    <location>
        <begin position="24"/>
        <end position="88"/>
    </location>
</feature>
<dbReference type="Proteomes" id="UP001221686">
    <property type="component" value="Unassembled WGS sequence"/>
</dbReference>
<sequence length="244" mass="24578">MQFHNFGMILMTCALAGCPGEKNDTEGGTDPTATGGESASTSDGATGPTTSGSTATSTGEATEPGATSTSDGDATGPGETSTSTGEPGPTTCEKYCALLVACIGLTPEEAATCPQDCEAELVELDGECRVAVVATYECHAELTCAQLDDLEQGKVGPCTDEGKAQEEVCGFGDSCELTGGGDGSENCEYTRKCAGEPEMMMRCTEAACECLEAGVKFGECAPEQVCSDIAGLEAKALSCCGIGA</sequence>
<evidence type="ECO:0000313" key="3">
    <source>
        <dbReference type="Proteomes" id="UP001221686"/>
    </source>
</evidence>
<feature type="compositionally biased region" description="Low complexity" evidence="1">
    <location>
        <begin position="76"/>
        <end position="88"/>
    </location>
</feature>
<dbReference type="EMBL" id="JAQNDL010000002">
    <property type="protein sequence ID" value="MDC0719016.1"/>
    <property type="molecule type" value="Genomic_DNA"/>
</dbReference>
<reference evidence="2 3" key="1">
    <citation type="submission" date="2022-11" db="EMBL/GenBank/DDBJ databases">
        <title>Minimal conservation of predation-associated metabolite biosynthetic gene clusters underscores biosynthetic potential of Myxococcota including descriptions for ten novel species: Archangium lansinium sp. nov., Myxococcus landrumus sp. nov., Nannocystis bai.</title>
        <authorList>
            <person name="Ahearne A."/>
            <person name="Stevens C."/>
            <person name="Dowd S."/>
        </authorList>
    </citation>
    <scope>NUCLEOTIDE SEQUENCE [LARGE SCALE GENOMIC DNA]</scope>
    <source>
        <strain evidence="2 3">BB15-2</strain>
    </source>
</reference>
<feature type="compositionally biased region" description="Low complexity" evidence="1">
    <location>
        <begin position="38"/>
        <end position="67"/>
    </location>
</feature>
<comment type="caution">
    <text evidence="2">The sequence shown here is derived from an EMBL/GenBank/DDBJ whole genome shotgun (WGS) entry which is preliminary data.</text>
</comment>
<name>A0ABT5DZN0_9BACT</name>
<protein>
    <submittedName>
        <fullName evidence="2">Uncharacterized protein</fullName>
    </submittedName>
</protein>
<accession>A0ABT5DZN0</accession>
<proteinExistence type="predicted"/>
<evidence type="ECO:0000256" key="1">
    <source>
        <dbReference type="SAM" id="MobiDB-lite"/>
    </source>
</evidence>
<keyword evidence="3" id="KW-1185">Reference proteome</keyword>